<dbReference type="RefSeq" id="YP_010086284.1">
    <property type="nucleotide sequence ID" value="NC_055453.1"/>
</dbReference>
<dbReference type="GeneID" id="65101495"/>
<feature type="compositionally biased region" description="Acidic residues" evidence="1">
    <location>
        <begin position="234"/>
        <end position="247"/>
    </location>
</feature>
<evidence type="ECO:0000313" key="2">
    <source>
        <dbReference type="EMBL" id="AWW14377.1"/>
    </source>
</evidence>
<evidence type="ECO:0000313" key="3">
    <source>
        <dbReference type="Proteomes" id="UP000501125"/>
    </source>
</evidence>
<feature type="compositionally biased region" description="Basic and acidic residues" evidence="1">
    <location>
        <begin position="71"/>
        <end position="91"/>
    </location>
</feature>
<keyword evidence="3" id="KW-1185">Reference proteome</keyword>
<feature type="compositionally biased region" description="Basic and acidic residues" evidence="1">
    <location>
        <begin position="248"/>
        <end position="263"/>
    </location>
</feature>
<proteinExistence type="predicted"/>
<protein>
    <submittedName>
        <fullName evidence="2">Ie-1</fullName>
    </submittedName>
</protein>
<dbReference type="KEGG" id="vg:65101495"/>
<dbReference type="EMBL" id="MH261376">
    <property type="protein sequence ID" value="AWW14377.1"/>
    <property type="molecule type" value="Genomic_DNA"/>
</dbReference>
<dbReference type="Proteomes" id="UP000501125">
    <property type="component" value="Chromosome"/>
</dbReference>
<organism evidence="2 3">
    <name type="scientific">Hyposidra talaca nucleopolyhedrovirus</name>
    <dbReference type="NCBI Taxonomy" id="1070315"/>
    <lineage>
        <taxon>Viruses</taxon>
        <taxon>Viruses incertae sedis</taxon>
        <taxon>Naldaviricetes</taxon>
        <taxon>Lefavirales</taxon>
        <taxon>Baculoviridae</taxon>
        <taxon>Alphabaculovirus</taxon>
        <taxon>Alphabaculovirus hytalacae</taxon>
    </lineage>
</organism>
<dbReference type="InterPro" id="IPR005092">
    <property type="entry name" value="TATR"/>
</dbReference>
<gene>
    <name evidence="2" type="primary">ie-1</name>
    <name evidence="2" type="ORF">HytaNPV_gp017</name>
</gene>
<evidence type="ECO:0000256" key="1">
    <source>
        <dbReference type="SAM" id="MobiDB-lite"/>
    </source>
</evidence>
<accession>A0A2Z4HHW9</accession>
<feature type="compositionally biased region" description="Basic residues" evidence="1">
    <location>
        <begin position="92"/>
        <end position="101"/>
    </location>
</feature>
<dbReference type="Pfam" id="PF03430">
    <property type="entry name" value="TATR"/>
    <property type="match status" value="1"/>
</dbReference>
<sequence>METPTFDFAPLNINNPYTNACANTPDREDLDISQLLDMGDECCNVGMQTMNALPKYGRGKGKTLHYSNESENEKNDESEDDNNKNSKENEKKKVKNTKKVKNNNVKDIIDINGKRKPNSKMTKEEPAKKKQKIEKTPQPAKPIAKKQVGRPSVKPTKLDTGKSATNASVQKKKIVEQNESEKESDDDDDDEDEDDNKSDDESTSDDSENDGNDNEKVNNAKKNNKEKNKTKADDTDDEESTDDEEKENSEKEEKAPKGKEPIKQFHNKNVGRYKKLKLNESVELKNVPKNLPAVEPKSFALLNRQVTTLVKTLDTVNDYRFANFISHPAYYMFVVSKSRNSQNPYRVTYANCVAAVTTEYAANYQKVDHLVMVVSIEQFRFMISYNLLVNLNISIPASEDLGKRCCDVDQLSKRCFFNEVKDFEFKSLLIHTFQLDIIYARTKMILLFNALGAEKTNCVMETMNNLHKDELFNQLPVNLYRREATEDERYDISPYVLNIVNLSEGLKFKKTSLCPNDTVAIDHVVNVLRFWLREKNVRSADTKDKDCFFTYKYGSIVRLFYDDALAKVRNLTKLKKASNVTGDTITSYLDVSSTKIDSDNFLLVSTKTDERITIIKKGREYIWITSVISDIIASDIINAFKKHTHHVFNLNNSTRKEVNYKHNGLIKLMTFYTSDYLNFTNMYEISKKFNCNYKHFKFVTN</sequence>
<feature type="region of interest" description="Disordered" evidence="1">
    <location>
        <begin position="53"/>
        <end position="270"/>
    </location>
</feature>
<reference evidence="2 3" key="1">
    <citation type="journal article" date="2018" name="Sci. Rep.">
        <title>Comprehensive analysis of single molecule sequencing-derived complete genome and whole transcriptome of Hyposidra talaca nuclear polyhedrosis virus.</title>
        <authorList>
            <person name="Nguyen T.T."/>
            <person name="Suryamohan K."/>
            <person name="Kuriakose B."/>
            <person name="Janakiraman V."/>
            <person name="Reichelt M."/>
            <person name="Chaudhuri S."/>
            <person name="Guillory J."/>
            <person name="Divakaran N."/>
            <person name="Rabins P.E."/>
            <person name="Goel R."/>
            <person name="Deka B."/>
            <person name="Sarkar S."/>
            <person name="Ekka P."/>
            <person name="Tsai Y.C."/>
            <person name="Vargas D."/>
            <person name="Santhosh S."/>
            <person name="Mohan S."/>
            <person name="Chin C.S."/>
            <person name="Korlach J."/>
            <person name="Thomas G."/>
            <person name="Babu A."/>
            <person name="Seshagiri S."/>
        </authorList>
    </citation>
    <scope>NUCLEOTIDE SEQUENCE [LARGE SCALE GENOMIC DNA]</scope>
    <source>
        <strain evidence="2 3">HytaNPVIndia001</strain>
    </source>
</reference>
<feature type="compositionally biased region" description="Acidic residues" evidence="1">
    <location>
        <begin position="182"/>
        <end position="212"/>
    </location>
</feature>
<feature type="compositionally biased region" description="Basic and acidic residues" evidence="1">
    <location>
        <begin position="213"/>
        <end position="233"/>
    </location>
</feature>
<name>A0A2Z4HHW9_9ABAC</name>